<keyword evidence="1" id="KW-0472">Membrane</keyword>
<organism evidence="2 3">
    <name type="scientific">Aneurinibacillus thermoaerophilus</name>
    <dbReference type="NCBI Taxonomy" id="143495"/>
    <lineage>
        <taxon>Bacteria</taxon>
        <taxon>Bacillati</taxon>
        <taxon>Bacillota</taxon>
        <taxon>Bacilli</taxon>
        <taxon>Bacillales</taxon>
        <taxon>Paenibacillaceae</taxon>
        <taxon>Aneurinibacillus group</taxon>
        <taxon>Aneurinibacillus</taxon>
    </lineage>
</organism>
<dbReference type="RefSeq" id="WP_057897322.1">
    <property type="nucleotide sequence ID" value="NZ_FNDE01000024.1"/>
</dbReference>
<reference evidence="2 3" key="1">
    <citation type="submission" date="2016-10" db="EMBL/GenBank/DDBJ databases">
        <authorList>
            <person name="de Groot N.N."/>
        </authorList>
    </citation>
    <scope>NUCLEOTIDE SEQUENCE [LARGE SCALE GENOMIC DNA]</scope>
    <source>
        <strain evidence="2 3">L 420-91</strain>
    </source>
</reference>
<dbReference type="AlphaFoldDB" id="A0A1G8CA39"/>
<feature type="transmembrane region" description="Helical" evidence="1">
    <location>
        <begin position="12"/>
        <end position="32"/>
    </location>
</feature>
<gene>
    <name evidence="2" type="ORF">SAMN04489735_10247</name>
</gene>
<dbReference type="OrthoDB" id="2474276at2"/>
<evidence type="ECO:0000256" key="1">
    <source>
        <dbReference type="SAM" id="Phobius"/>
    </source>
</evidence>
<proteinExistence type="predicted"/>
<dbReference type="Proteomes" id="UP000198956">
    <property type="component" value="Unassembled WGS sequence"/>
</dbReference>
<evidence type="ECO:0000313" key="3">
    <source>
        <dbReference type="Proteomes" id="UP000198956"/>
    </source>
</evidence>
<keyword evidence="1" id="KW-1133">Transmembrane helix</keyword>
<protein>
    <submittedName>
        <fullName evidence="2">Uncharacterized protein</fullName>
    </submittedName>
</protein>
<evidence type="ECO:0000313" key="2">
    <source>
        <dbReference type="EMBL" id="SDH42258.1"/>
    </source>
</evidence>
<keyword evidence="1" id="KW-0812">Transmembrane</keyword>
<dbReference type="EMBL" id="FNDE01000024">
    <property type="protein sequence ID" value="SDH42258.1"/>
    <property type="molecule type" value="Genomic_DNA"/>
</dbReference>
<name>A0A1G8CA39_ANETH</name>
<sequence>METKKKSKKSVIIAVVVVLLVAFGAYFAYAFFDVFKSNKTIYLEAEAKEMNNLSKKVEEYNKQYNEYIAPYLEGAVEQKMEISNLNIDMEVPDPQVQKVMDLLKDSRLIMESKMDDTNKKNYVKVNFNVKNSNLIGAEFFYDAEKLAFGAPALYNKYGYFNWKDKAVIKQKYDMDIPDKIPSQKEYVELIQIPSKELKPIIREYAKLYADSIKDEQVSVKKGATFEENGVKLAAREITVTFTPEQYKQLMKNIVEKISKDEKLQDLLYPRYQKLVELTGSGRSEEDLPKLSKEEFKKKFAEFKEETDRSLNKADFGDGVKMIVYVDRNDNILSRTIEFNNKNAGQKDVLKLASFQDNEKQDRVVFNVSSTKSGDRESIFTITYVNKKDGDNSKGNVKLNVTEKMGNTPMSDFKADADFTLAKDGNKENQDVNIKLYVNGNNTDPIALAWKGATTENDKDKTRAADYKVEINLPKNDPTMPKKIGFTIKNDEKFDVGEVKLPALGVQNSINLATLTDQQMMQIQQEIQSSVGQYVMKNMQLFQQLGIMPPGAGNMVQ</sequence>
<accession>A0A1G8CA39</accession>